<evidence type="ECO:0000313" key="4">
    <source>
        <dbReference type="EMBL" id="KAB8343227.1"/>
    </source>
</evidence>
<feature type="compositionally biased region" description="Basic and acidic residues" evidence="1">
    <location>
        <begin position="305"/>
        <end position="327"/>
    </location>
</feature>
<evidence type="ECO:0000256" key="1">
    <source>
        <dbReference type="SAM" id="MobiDB-lite"/>
    </source>
</evidence>
<keyword evidence="2" id="KW-0472">Membrane</keyword>
<dbReference type="InterPro" id="IPR007065">
    <property type="entry name" value="HPP"/>
</dbReference>
<sequence>MGDSTGSTLYSLVQLPRRAERAFLSLHFDIEKYLSPLIPKSRVDRLPRCVNHFLGHRDAPKKPIGNVAVAAWAAFGGFVGTAILSGFFMSDFIQSHGGPIIVGSYGAAAILEYNAIESPFSQPRNALVGQFTAALVGTCVTKLFAMNSNFENLRWIAGSLSVGIASALMTLTGTVHPPAGATALLAAVDSHVSGLGWLYLPIVIISSLLTIAVACLLNNIHRQYPLYWWSPTKQIPSSPGKDEEKCQDSSVTHHETEDHIQRHWDREVVVSVEGAKMPYNFFISPEELALLKRLEGRLRQTQLRTSEEDHSDAFSGTHRSDDDKASL</sequence>
<accession>A0A5N6KTD5</accession>
<dbReference type="EMBL" id="VIBQ01000012">
    <property type="protein sequence ID" value="KAB8343227.1"/>
    <property type="molecule type" value="Genomic_DNA"/>
</dbReference>
<evidence type="ECO:0000256" key="2">
    <source>
        <dbReference type="SAM" id="Phobius"/>
    </source>
</evidence>
<reference evidence="4 5" key="1">
    <citation type="submission" date="2019-06" db="EMBL/GenBank/DDBJ databases">
        <title>A chromosomal-level reference genome of Carpinus fangiana (Coryloideae, Betulaceae).</title>
        <authorList>
            <person name="Yang X."/>
            <person name="Wang Z."/>
            <person name="Zhang L."/>
            <person name="Hao G."/>
            <person name="Liu J."/>
            <person name="Yang Y."/>
        </authorList>
    </citation>
    <scope>NUCLEOTIDE SEQUENCE [LARGE SCALE GENOMIC DNA]</scope>
    <source>
        <strain evidence="4">Cfa_2016G</strain>
        <tissue evidence="4">Leaf</tissue>
    </source>
</reference>
<organism evidence="4 5">
    <name type="scientific">Carpinus fangiana</name>
    <dbReference type="NCBI Taxonomy" id="176857"/>
    <lineage>
        <taxon>Eukaryota</taxon>
        <taxon>Viridiplantae</taxon>
        <taxon>Streptophyta</taxon>
        <taxon>Embryophyta</taxon>
        <taxon>Tracheophyta</taxon>
        <taxon>Spermatophyta</taxon>
        <taxon>Magnoliopsida</taxon>
        <taxon>eudicotyledons</taxon>
        <taxon>Gunneridae</taxon>
        <taxon>Pentapetalae</taxon>
        <taxon>rosids</taxon>
        <taxon>fabids</taxon>
        <taxon>Fagales</taxon>
        <taxon>Betulaceae</taxon>
        <taxon>Carpinus</taxon>
    </lineage>
</organism>
<feature type="compositionally biased region" description="Basic and acidic residues" evidence="1">
    <location>
        <begin position="240"/>
        <end position="259"/>
    </location>
</feature>
<evidence type="ECO:0000313" key="5">
    <source>
        <dbReference type="Proteomes" id="UP000327013"/>
    </source>
</evidence>
<feature type="transmembrane region" description="Helical" evidence="2">
    <location>
        <begin position="157"/>
        <end position="176"/>
    </location>
</feature>
<feature type="region of interest" description="Disordered" evidence="1">
    <location>
        <begin position="238"/>
        <end position="259"/>
    </location>
</feature>
<keyword evidence="5" id="KW-1185">Reference proteome</keyword>
<dbReference type="Proteomes" id="UP000327013">
    <property type="component" value="Unassembled WGS sequence"/>
</dbReference>
<keyword evidence="2" id="KW-0812">Transmembrane</keyword>
<proteinExistence type="predicted"/>
<evidence type="ECO:0000259" key="3">
    <source>
        <dbReference type="Pfam" id="PF04982"/>
    </source>
</evidence>
<dbReference type="PANTHER" id="PTHR33741:SF5">
    <property type="entry name" value="TRANSMEMBRANE PROTEIN DDB_G0269096-RELATED"/>
    <property type="match status" value="1"/>
</dbReference>
<feature type="transmembrane region" description="Helical" evidence="2">
    <location>
        <begin position="127"/>
        <end position="145"/>
    </location>
</feature>
<dbReference type="AlphaFoldDB" id="A0A5N6KTD5"/>
<keyword evidence="2" id="KW-1133">Transmembrane helix</keyword>
<comment type="caution">
    <text evidence="4">The sequence shown here is derived from an EMBL/GenBank/DDBJ whole genome shotgun (WGS) entry which is preliminary data.</text>
</comment>
<dbReference type="PANTHER" id="PTHR33741">
    <property type="entry name" value="TRANSMEMBRANE PROTEIN DDB_G0269096-RELATED"/>
    <property type="match status" value="1"/>
</dbReference>
<feature type="region of interest" description="Disordered" evidence="1">
    <location>
        <begin position="302"/>
        <end position="327"/>
    </location>
</feature>
<protein>
    <recommendedName>
        <fullName evidence="3">HPP transmembrane region domain-containing protein</fullName>
    </recommendedName>
</protein>
<feature type="transmembrane region" description="Helical" evidence="2">
    <location>
        <begin position="196"/>
        <end position="217"/>
    </location>
</feature>
<dbReference type="OrthoDB" id="1749599at2759"/>
<gene>
    <name evidence="4" type="ORF">FH972_022817</name>
</gene>
<name>A0A5N6KTD5_9ROSI</name>
<feature type="domain" description="HPP transmembrane region" evidence="3">
    <location>
        <begin position="65"/>
        <end position="225"/>
    </location>
</feature>
<dbReference type="Pfam" id="PF04982">
    <property type="entry name" value="TM_HPP"/>
    <property type="match status" value="1"/>
</dbReference>
<feature type="transmembrane region" description="Helical" evidence="2">
    <location>
        <begin position="67"/>
        <end position="89"/>
    </location>
</feature>
<dbReference type="InterPro" id="IPR058581">
    <property type="entry name" value="TM_HPP"/>
</dbReference>